<evidence type="ECO:0000313" key="2">
    <source>
        <dbReference type="Proteomes" id="UP000593577"/>
    </source>
</evidence>
<name>A0A7J8XXZ4_GOSAI</name>
<keyword evidence="2" id="KW-1185">Reference proteome</keyword>
<comment type="caution">
    <text evidence="1">The sequence shown here is derived from an EMBL/GenBank/DDBJ whole genome shotgun (WGS) entry which is preliminary data.</text>
</comment>
<dbReference type="AlphaFoldDB" id="A0A7J8XXZ4"/>
<protein>
    <submittedName>
        <fullName evidence="1">Uncharacterized protein</fullName>
    </submittedName>
</protein>
<gene>
    <name evidence="1" type="ORF">Goari_009531</name>
</gene>
<sequence>MKLNPFFFSSFSSHSLEPLEHWVTEVALSMTLLPGLKGRLSLPGKALGEHWVSKKEVHCLDSQRQMSFLLEDWLSWGLLSH</sequence>
<dbReference type="Proteomes" id="UP000593577">
    <property type="component" value="Unassembled WGS sequence"/>
</dbReference>
<evidence type="ECO:0000313" key="1">
    <source>
        <dbReference type="EMBL" id="MBA0691930.1"/>
    </source>
</evidence>
<reference evidence="1 2" key="1">
    <citation type="journal article" date="2019" name="Genome Biol. Evol.">
        <title>Insights into the evolution of the New World diploid cottons (Gossypium, subgenus Houzingenia) based on genome sequencing.</title>
        <authorList>
            <person name="Grover C.E."/>
            <person name="Arick M.A. 2nd"/>
            <person name="Thrash A."/>
            <person name="Conover J.L."/>
            <person name="Sanders W.S."/>
            <person name="Peterson D.G."/>
            <person name="Frelichowski J.E."/>
            <person name="Scheffler J.A."/>
            <person name="Scheffler B.E."/>
            <person name="Wendel J.F."/>
        </authorList>
    </citation>
    <scope>NUCLEOTIDE SEQUENCE [LARGE SCALE GENOMIC DNA]</scope>
    <source>
        <strain evidence="1">185</strain>
        <tissue evidence="1">Leaf</tissue>
    </source>
</reference>
<accession>A0A7J8XXZ4</accession>
<dbReference type="EMBL" id="JABFAA010000009">
    <property type="protein sequence ID" value="MBA0691930.1"/>
    <property type="molecule type" value="Genomic_DNA"/>
</dbReference>
<proteinExistence type="predicted"/>
<organism evidence="1 2">
    <name type="scientific">Gossypium aridum</name>
    <name type="common">American cotton</name>
    <name type="synonym">Erioxylum aridum</name>
    <dbReference type="NCBI Taxonomy" id="34290"/>
    <lineage>
        <taxon>Eukaryota</taxon>
        <taxon>Viridiplantae</taxon>
        <taxon>Streptophyta</taxon>
        <taxon>Embryophyta</taxon>
        <taxon>Tracheophyta</taxon>
        <taxon>Spermatophyta</taxon>
        <taxon>Magnoliopsida</taxon>
        <taxon>eudicotyledons</taxon>
        <taxon>Gunneridae</taxon>
        <taxon>Pentapetalae</taxon>
        <taxon>rosids</taxon>
        <taxon>malvids</taxon>
        <taxon>Malvales</taxon>
        <taxon>Malvaceae</taxon>
        <taxon>Malvoideae</taxon>
        <taxon>Gossypium</taxon>
    </lineage>
</organism>